<feature type="region of interest" description="Disordered" evidence="1">
    <location>
        <begin position="66"/>
        <end position="94"/>
    </location>
</feature>
<dbReference type="InterPro" id="IPR011434">
    <property type="entry name" value="Ltp-like_HTH"/>
</dbReference>
<accession>A0A1L7CZL4</accession>
<feature type="domain" description="Putative host cell surface-exposed lipoprotein Ltp-like HTH region" evidence="3">
    <location>
        <begin position="97"/>
        <end position="143"/>
    </location>
</feature>
<reference evidence="4 5" key="1">
    <citation type="submission" date="2014-08" db="EMBL/GenBank/DDBJ databases">
        <title>Complete genome sequence of Corynebacterium sphenisci CECT 5990(T) (=DSM 44792(T)), isolated from healthy wild penguins.</title>
        <authorList>
            <person name="Ruckert C."/>
            <person name="Albersmeier A."/>
            <person name="Winkler A."/>
            <person name="Kalinowski J."/>
        </authorList>
    </citation>
    <scope>NUCLEOTIDE SEQUENCE [LARGE SCALE GENOMIC DNA]</scope>
    <source>
        <strain evidence="4 5">DSM 44792</strain>
    </source>
</reference>
<feature type="transmembrane region" description="Helical" evidence="2">
    <location>
        <begin position="26"/>
        <end position="46"/>
    </location>
</feature>
<dbReference type="Pfam" id="PF07553">
    <property type="entry name" value="Lipoprotein_Ltp"/>
    <property type="match status" value="2"/>
</dbReference>
<keyword evidence="2" id="KW-0812">Transmembrane</keyword>
<evidence type="ECO:0000259" key="3">
    <source>
        <dbReference type="Pfam" id="PF07553"/>
    </source>
</evidence>
<dbReference type="RefSeq" id="WP_075692788.1">
    <property type="nucleotide sequence ID" value="NZ_CP009248.1"/>
</dbReference>
<feature type="compositionally biased region" description="Acidic residues" evidence="1">
    <location>
        <begin position="85"/>
        <end position="94"/>
    </location>
</feature>
<protein>
    <recommendedName>
        <fullName evidence="3">Putative host cell surface-exposed lipoprotein Ltp-like HTH region domain-containing protein</fullName>
    </recommendedName>
</protein>
<keyword evidence="2" id="KW-1133">Transmembrane helix</keyword>
<sequence length="195" mass="21060">MSTPLPEPRKTGLKEKWSALSRGKKIGVVLAVLFVIGLIGSILSPADPEETTTASQGATTTVVETVSAEPTAEEAAPDPTTAEGAAEEDPGEEVPVEYRNALRSAERYLSTMPFSKRGLYDQLTSEYGSGFEPDAAQYAVDNVEVDWNEQALKSARTYQDTMAMSKSAIYDQLVSEAGEQYTPEQAQYAVDNLPD</sequence>
<evidence type="ECO:0000256" key="2">
    <source>
        <dbReference type="SAM" id="Phobius"/>
    </source>
</evidence>
<dbReference type="KEGG" id="csph:CSPHI_09695"/>
<keyword evidence="5" id="KW-1185">Reference proteome</keyword>
<keyword evidence="2" id="KW-0472">Membrane</keyword>
<gene>
    <name evidence="4" type="ORF">CSPHI_09695</name>
</gene>
<dbReference type="EMBL" id="CP009248">
    <property type="protein sequence ID" value="APT91233.1"/>
    <property type="molecule type" value="Genomic_DNA"/>
</dbReference>
<feature type="domain" description="Putative host cell surface-exposed lipoprotein Ltp-like HTH region" evidence="3">
    <location>
        <begin position="146"/>
        <end position="193"/>
    </location>
</feature>
<organism evidence="4 5">
    <name type="scientific">Corynebacterium sphenisci DSM 44792</name>
    <dbReference type="NCBI Taxonomy" id="1437874"/>
    <lineage>
        <taxon>Bacteria</taxon>
        <taxon>Bacillati</taxon>
        <taxon>Actinomycetota</taxon>
        <taxon>Actinomycetes</taxon>
        <taxon>Mycobacteriales</taxon>
        <taxon>Corynebacteriaceae</taxon>
        <taxon>Corynebacterium</taxon>
    </lineage>
</organism>
<dbReference type="InterPro" id="IPR036388">
    <property type="entry name" value="WH-like_DNA-bd_sf"/>
</dbReference>
<name>A0A1L7CZL4_9CORY</name>
<proteinExistence type="predicted"/>
<dbReference type="Gene3D" id="1.10.10.10">
    <property type="entry name" value="Winged helix-like DNA-binding domain superfamily/Winged helix DNA-binding domain"/>
    <property type="match status" value="2"/>
</dbReference>
<evidence type="ECO:0000256" key="1">
    <source>
        <dbReference type="SAM" id="MobiDB-lite"/>
    </source>
</evidence>
<evidence type="ECO:0000313" key="4">
    <source>
        <dbReference type="EMBL" id="APT91233.1"/>
    </source>
</evidence>
<dbReference type="AlphaFoldDB" id="A0A1L7CZL4"/>
<dbReference type="STRING" id="1437874.CSPHI_09695"/>
<dbReference type="OrthoDB" id="2004788at2"/>
<evidence type="ECO:0000313" key="5">
    <source>
        <dbReference type="Proteomes" id="UP000185469"/>
    </source>
</evidence>
<dbReference type="Proteomes" id="UP000185469">
    <property type="component" value="Chromosome"/>
</dbReference>